<dbReference type="Pfam" id="PF00067">
    <property type="entry name" value="p450"/>
    <property type="match status" value="1"/>
</dbReference>
<evidence type="ECO:0000313" key="5">
    <source>
        <dbReference type="EMBL" id="TVY20830.1"/>
    </source>
</evidence>
<dbReference type="PANTHER" id="PTHR24304:SF2">
    <property type="entry name" value="24-HYDROXYCHOLESTEROL 7-ALPHA-HYDROXYLASE"/>
    <property type="match status" value="1"/>
</dbReference>
<evidence type="ECO:0000256" key="4">
    <source>
        <dbReference type="ARBA" id="ARBA00023004"/>
    </source>
</evidence>
<dbReference type="AlphaFoldDB" id="A0A8T9BL29"/>
<proteinExistence type="inferred from homology"/>
<evidence type="ECO:0000256" key="3">
    <source>
        <dbReference type="ARBA" id="ARBA00022723"/>
    </source>
</evidence>
<keyword evidence="6" id="KW-1185">Reference proteome</keyword>
<gene>
    <name evidence="5" type="primary">CYP71AJ4</name>
    <name evidence="5" type="ORF">LARI1_G000905</name>
</gene>
<comment type="similarity">
    <text evidence="1">Belongs to the cytochrome P450 family.</text>
</comment>
<name>A0A8T9BL29_9HELO</name>
<accession>A0A8T9BL29</accession>
<protein>
    <submittedName>
        <fullName evidence="5">Angelicin synthase</fullName>
    </submittedName>
</protein>
<evidence type="ECO:0000313" key="6">
    <source>
        <dbReference type="Proteomes" id="UP000469559"/>
    </source>
</evidence>
<dbReference type="Gene3D" id="1.10.630.10">
    <property type="entry name" value="Cytochrome P450"/>
    <property type="match status" value="1"/>
</dbReference>
<keyword evidence="2" id="KW-0349">Heme</keyword>
<dbReference type="GO" id="GO:0016705">
    <property type="term" value="F:oxidoreductase activity, acting on paired donors, with incorporation or reduction of molecular oxygen"/>
    <property type="evidence" value="ECO:0007669"/>
    <property type="project" value="InterPro"/>
</dbReference>
<sequence>MTGMTAQVFCLRYLFGMPTAALQMYRADDSGFHEKPAPQSTVRPENRVDYYTHASLLAFTSGKHFSGFYRRWFKSFSARVQSFHELNDNWTQQPDLLAFFERNFALAVVEATCGTILERENPNLAEDLAAYARYSPSLSKGLPRCFAPSAYAVRDKLFANVKSWHKQAEKNFNPSSVDDDGDADPFWGSEFMRSRQKIFQGFGGFDEDAAAASDLGFIWALTYNIVPTAMWVVLEIHKEPILRSTIRTELKQEGLLGDIQSDDIQKVLNLPRLQSVYAECLRLYTQAVVPRETAQKVQINGWEFPKGSTIVISTDVAQLDKAAWNTGIDNGHPIEKFWAERFLSYPEDPNSGPIMKSSIIQTGRVGGVQDETQKCHANGPIFSEKTTVGHWIPYGGGARICPGRHFAKRAIMTAAATMTSNFDIQILASEEQMKMDSRGYGLAAQRPVGRIPYRIKRWSESRE</sequence>
<dbReference type="InterPro" id="IPR050529">
    <property type="entry name" value="CYP450_sterol_14alpha_dmase"/>
</dbReference>
<evidence type="ECO:0000256" key="1">
    <source>
        <dbReference type="ARBA" id="ARBA00010617"/>
    </source>
</evidence>
<organism evidence="5 6">
    <name type="scientific">Lachnellula arida</name>
    <dbReference type="NCBI Taxonomy" id="1316785"/>
    <lineage>
        <taxon>Eukaryota</taxon>
        <taxon>Fungi</taxon>
        <taxon>Dikarya</taxon>
        <taxon>Ascomycota</taxon>
        <taxon>Pezizomycotina</taxon>
        <taxon>Leotiomycetes</taxon>
        <taxon>Helotiales</taxon>
        <taxon>Lachnaceae</taxon>
        <taxon>Lachnellula</taxon>
    </lineage>
</organism>
<dbReference type="GO" id="GO:0020037">
    <property type="term" value="F:heme binding"/>
    <property type="evidence" value="ECO:0007669"/>
    <property type="project" value="InterPro"/>
</dbReference>
<keyword evidence="3" id="KW-0479">Metal-binding</keyword>
<dbReference type="OrthoDB" id="3366823at2759"/>
<dbReference type="GO" id="GO:0005506">
    <property type="term" value="F:iron ion binding"/>
    <property type="evidence" value="ECO:0007669"/>
    <property type="project" value="InterPro"/>
</dbReference>
<dbReference type="SUPFAM" id="SSF48264">
    <property type="entry name" value="Cytochrome P450"/>
    <property type="match status" value="1"/>
</dbReference>
<reference evidence="5 6" key="1">
    <citation type="submission" date="2018-05" db="EMBL/GenBank/DDBJ databases">
        <title>Whole genome sequencing for identification of molecular markers to develop diagnostic detection tools for the regulated plant pathogen Lachnellula willkommii.</title>
        <authorList>
            <person name="Giroux E."/>
            <person name="Bilodeau G."/>
        </authorList>
    </citation>
    <scope>NUCLEOTIDE SEQUENCE [LARGE SCALE GENOMIC DNA]</scope>
    <source>
        <strain evidence="5 6">CBS 203.66</strain>
    </source>
</reference>
<comment type="caution">
    <text evidence="5">The sequence shown here is derived from an EMBL/GenBank/DDBJ whole genome shotgun (WGS) entry which is preliminary data.</text>
</comment>
<dbReference type="Proteomes" id="UP000469559">
    <property type="component" value="Unassembled WGS sequence"/>
</dbReference>
<keyword evidence="4" id="KW-0408">Iron</keyword>
<dbReference type="PANTHER" id="PTHR24304">
    <property type="entry name" value="CYTOCHROME P450 FAMILY 7"/>
    <property type="match status" value="1"/>
</dbReference>
<dbReference type="InterPro" id="IPR001128">
    <property type="entry name" value="Cyt_P450"/>
</dbReference>
<evidence type="ECO:0000256" key="2">
    <source>
        <dbReference type="ARBA" id="ARBA00022617"/>
    </source>
</evidence>
<dbReference type="InterPro" id="IPR036396">
    <property type="entry name" value="Cyt_P450_sf"/>
</dbReference>
<dbReference type="GO" id="GO:0008395">
    <property type="term" value="F:steroid hydroxylase activity"/>
    <property type="evidence" value="ECO:0007669"/>
    <property type="project" value="TreeGrafter"/>
</dbReference>
<dbReference type="EMBL" id="QGMF01000038">
    <property type="protein sequence ID" value="TVY20830.1"/>
    <property type="molecule type" value="Genomic_DNA"/>
</dbReference>